<feature type="region of interest" description="Disordered" evidence="1">
    <location>
        <begin position="493"/>
        <end position="513"/>
    </location>
</feature>
<evidence type="ECO:0000259" key="2">
    <source>
        <dbReference type="PROSITE" id="PS50994"/>
    </source>
</evidence>
<dbReference type="InterPro" id="IPR012337">
    <property type="entry name" value="RNaseH-like_sf"/>
</dbReference>
<feature type="region of interest" description="Disordered" evidence="1">
    <location>
        <begin position="990"/>
        <end position="1024"/>
    </location>
</feature>
<protein>
    <recommendedName>
        <fullName evidence="2">Integrase catalytic domain-containing protein</fullName>
    </recommendedName>
</protein>
<accession>A0A0G4FSG6</accession>
<proteinExistence type="predicted"/>
<feature type="compositionally biased region" description="Pro residues" evidence="1">
    <location>
        <begin position="493"/>
        <end position="507"/>
    </location>
</feature>
<dbReference type="InterPro" id="IPR057670">
    <property type="entry name" value="SH3_retrovirus"/>
</dbReference>
<gene>
    <name evidence="3" type="ORF">Vbra_147</name>
</gene>
<dbReference type="EMBL" id="CDMY01000492">
    <property type="protein sequence ID" value="CEM17599.1"/>
    <property type="molecule type" value="Genomic_DNA"/>
</dbReference>
<feature type="compositionally biased region" description="Gly residues" evidence="1">
    <location>
        <begin position="315"/>
        <end position="333"/>
    </location>
</feature>
<feature type="compositionally biased region" description="Basic residues" evidence="1">
    <location>
        <begin position="229"/>
        <end position="249"/>
    </location>
</feature>
<dbReference type="Pfam" id="PF25597">
    <property type="entry name" value="SH3_retrovirus"/>
    <property type="match status" value="1"/>
</dbReference>
<dbReference type="Gene3D" id="3.30.420.10">
    <property type="entry name" value="Ribonuclease H-like superfamily/Ribonuclease H"/>
    <property type="match status" value="1"/>
</dbReference>
<feature type="compositionally biased region" description="Basic and acidic residues" evidence="1">
    <location>
        <begin position="1007"/>
        <end position="1024"/>
    </location>
</feature>
<feature type="region of interest" description="Disordered" evidence="1">
    <location>
        <begin position="309"/>
        <end position="337"/>
    </location>
</feature>
<feature type="compositionally biased region" description="Gly residues" evidence="1">
    <location>
        <begin position="250"/>
        <end position="261"/>
    </location>
</feature>
<feature type="domain" description="Integrase catalytic" evidence="2">
    <location>
        <begin position="577"/>
        <end position="741"/>
    </location>
</feature>
<organism evidence="3 4">
    <name type="scientific">Vitrella brassicaformis (strain CCMP3155)</name>
    <dbReference type="NCBI Taxonomy" id="1169540"/>
    <lineage>
        <taxon>Eukaryota</taxon>
        <taxon>Sar</taxon>
        <taxon>Alveolata</taxon>
        <taxon>Colpodellida</taxon>
        <taxon>Vitrellaceae</taxon>
        <taxon>Vitrella</taxon>
    </lineage>
</organism>
<dbReference type="InterPro" id="IPR039537">
    <property type="entry name" value="Retrotran_Ty1/copia-like"/>
</dbReference>
<dbReference type="InterPro" id="IPR001584">
    <property type="entry name" value="Integrase_cat-core"/>
</dbReference>
<dbReference type="PhylomeDB" id="A0A0G4FSG6"/>
<evidence type="ECO:0000313" key="4">
    <source>
        <dbReference type="Proteomes" id="UP000041254"/>
    </source>
</evidence>
<dbReference type="PANTHER" id="PTHR42648">
    <property type="entry name" value="TRANSPOSASE, PUTATIVE-RELATED"/>
    <property type="match status" value="1"/>
</dbReference>
<dbReference type="GO" id="GO:0003676">
    <property type="term" value="F:nucleic acid binding"/>
    <property type="evidence" value="ECO:0007669"/>
    <property type="project" value="InterPro"/>
</dbReference>
<dbReference type="PANTHER" id="PTHR42648:SF18">
    <property type="entry name" value="RETROTRANSPOSON, UNCLASSIFIED-LIKE PROTEIN"/>
    <property type="match status" value="1"/>
</dbReference>
<dbReference type="InterPro" id="IPR036397">
    <property type="entry name" value="RNaseH_sf"/>
</dbReference>
<feature type="region of interest" description="Disordered" evidence="1">
    <location>
        <begin position="819"/>
        <end position="964"/>
    </location>
</feature>
<sequence>MKLQGLMTARSLEQLLPTTEAEKDQAPGLWEAGSTEGSLIPTPSASAESGPASTRSPSKEHQALKDPWTWLICGCNGKAQEIVSAAVVEWKGDTEKEGKGALLFYRLASAYASDRKAMKGKSVQDVIDFEMTSIDVQLELARFNKLCARAKALGQDINEHIKIDIMKRAIRKTALEDFIKYLHGQSAGSNWDEFQQVLINYADDHNRENGGNISMTANVKSWSGNQHNGRGRGTSRGRGGHRGVSRGRGGKMGNGRGGFTANGGQTDNGKPLAVVQCDYCQKAHKGGWRHCFILRADEERERVQWPTGWVPPGYRGRGGRGGYQPSRGGSGGSRGRRGGTHVNVAFGECDDSPLFESSYIVEETQDVGMASHAKVEMVDNNESETDIIVETCVAATLSNVKDQRIMHDSASERHCVWDKRYFTNIEPTTKYRIRSVTGQTTTAEGVGTIQMLVRQTDGRELPVRIGNVLYHTIALRMEGNLYYLCAGPIPPSPAKAPPPSANPPAPPLTAATSDKTKEAAIRTHRLCCHVSYDKLAKTQKFVEDMPVIKPPGDKGVCDWCMAGKMRLKNVCKDPGTRAEKPFDLVHLDHKPLPTSIKGHTGFFLLTDDKTRHTTAFTVTSRKKITECVSKYEQVRSEIKTLRSDGAKEFRYGALAKYCRERRIRQQFDAPHKRHQGGVVERRIDIIMSMVRAILADAGMPLAYWPYALEYAVKIHNIVVSKAVQLPDGEITSPHFALYGTKSSIKGLFLFGSAAFVHQRKEKRTALQPKSKVMVMLGVVPNMKGAYRVLDPNTNKVIETAEVTVDETRFPFKERQERMMNPTPAPWVDESGTGRTHGQHGHEGGGDTVCERVGDERLQFNTRVPSLSSSTTPPSPMPTPATNANNTPTPPAPTNTNNTPRPQPIPQTQPQRDGPSSSPPPPPTPPPAVQQPQQQGDQRDRGGGRYNLRRKVQPPKRDEEGYDFSNCGQRQVNAVRADVQKELPTLQEYIKKRTPQLTGSTLARRQQAQRERQEKVNELVREKLG</sequence>
<dbReference type="GO" id="GO:0015074">
    <property type="term" value="P:DNA integration"/>
    <property type="evidence" value="ECO:0007669"/>
    <property type="project" value="InterPro"/>
</dbReference>
<name>A0A0G4FSG6_VITBC</name>
<feature type="region of interest" description="Disordered" evidence="1">
    <location>
        <begin position="220"/>
        <end position="265"/>
    </location>
</feature>
<feature type="region of interest" description="Disordered" evidence="1">
    <location>
        <begin position="16"/>
        <end position="60"/>
    </location>
</feature>
<feature type="compositionally biased region" description="Pro residues" evidence="1">
    <location>
        <begin position="916"/>
        <end position="928"/>
    </location>
</feature>
<dbReference type="AlphaFoldDB" id="A0A0G4FSG6"/>
<dbReference type="PROSITE" id="PS50994">
    <property type="entry name" value="INTEGRASE"/>
    <property type="match status" value="1"/>
</dbReference>
<keyword evidence="4" id="KW-1185">Reference proteome</keyword>
<dbReference type="SUPFAM" id="SSF53098">
    <property type="entry name" value="Ribonuclease H-like"/>
    <property type="match status" value="1"/>
</dbReference>
<reference evidence="3 4" key="1">
    <citation type="submission" date="2014-11" db="EMBL/GenBank/DDBJ databases">
        <authorList>
            <person name="Zhu J."/>
            <person name="Qi W."/>
            <person name="Song R."/>
        </authorList>
    </citation>
    <scope>NUCLEOTIDE SEQUENCE [LARGE SCALE GENOMIC DNA]</scope>
</reference>
<feature type="compositionally biased region" description="Basic and acidic residues" evidence="1">
    <location>
        <begin position="839"/>
        <end position="857"/>
    </location>
</feature>
<dbReference type="VEuPathDB" id="CryptoDB:Vbra_147"/>
<evidence type="ECO:0000313" key="3">
    <source>
        <dbReference type="EMBL" id="CEM17599.1"/>
    </source>
</evidence>
<feature type="compositionally biased region" description="Polar residues" evidence="1">
    <location>
        <begin position="35"/>
        <end position="56"/>
    </location>
</feature>
<dbReference type="OrthoDB" id="413361at2759"/>
<dbReference type="InParanoid" id="A0A0G4FSG6"/>
<dbReference type="STRING" id="1169540.A0A0G4FSG6"/>
<evidence type="ECO:0000256" key="1">
    <source>
        <dbReference type="SAM" id="MobiDB-lite"/>
    </source>
</evidence>
<dbReference type="Proteomes" id="UP000041254">
    <property type="component" value="Unassembled WGS sequence"/>
</dbReference>